<dbReference type="AlphaFoldDB" id="A0A7J6X5U0"/>
<keyword evidence="1" id="KW-0812">Transmembrane</keyword>
<comment type="caution">
    <text evidence="2">The sequence shown here is derived from an EMBL/GenBank/DDBJ whole genome shotgun (WGS) entry which is preliminary data.</text>
</comment>
<dbReference type="Proteomes" id="UP000554482">
    <property type="component" value="Unassembled WGS sequence"/>
</dbReference>
<keyword evidence="1" id="KW-1133">Transmembrane helix</keyword>
<evidence type="ECO:0000313" key="2">
    <source>
        <dbReference type="EMBL" id="KAF5204417.1"/>
    </source>
</evidence>
<sequence length="110" mass="12744">MICNGQSFIGLSCFVCWCNEHVKDETFEVKEYPKFVYSVSSHHMFVVIFALFFKTPFFFCNGIIHNFVMALFTTVSSSCFTPYDLSFLSTRRVGTHPHSYIFDKQCGYKG</sequence>
<gene>
    <name evidence="2" type="ORF">FRX31_005998</name>
</gene>
<protein>
    <submittedName>
        <fullName evidence="2">Uncharacterized protein</fullName>
    </submittedName>
</protein>
<reference evidence="2 3" key="1">
    <citation type="submission" date="2020-06" db="EMBL/GenBank/DDBJ databases">
        <title>Transcriptomic and genomic resources for Thalictrum thalictroides and T. hernandezii: Facilitating candidate gene discovery in an emerging model plant lineage.</title>
        <authorList>
            <person name="Arias T."/>
            <person name="Riano-Pachon D.M."/>
            <person name="Di Stilio V.S."/>
        </authorList>
    </citation>
    <scope>NUCLEOTIDE SEQUENCE [LARGE SCALE GENOMIC DNA]</scope>
    <source>
        <strain evidence="3">cv. WT478/WT964</strain>
        <tissue evidence="2">Leaves</tissue>
    </source>
</reference>
<keyword evidence="3" id="KW-1185">Reference proteome</keyword>
<proteinExistence type="predicted"/>
<keyword evidence="1" id="KW-0472">Membrane</keyword>
<accession>A0A7J6X5U0</accession>
<evidence type="ECO:0000313" key="3">
    <source>
        <dbReference type="Proteomes" id="UP000554482"/>
    </source>
</evidence>
<name>A0A7J6X5U0_THATH</name>
<evidence type="ECO:0000256" key="1">
    <source>
        <dbReference type="SAM" id="Phobius"/>
    </source>
</evidence>
<feature type="transmembrane region" description="Helical" evidence="1">
    <location>
        <begin position="35"/>
        <end position="53"/>
    </location>
</feature>
<dbReference type="EMBL" id="JABWDY010005461">
    <property type="protein sequence ID" value="KAF5204417.1"/>
    <property type="molecule type" value="Genomic_DNA"/>
</dbReference>
<organism evidence="2 3">
    <name type="scientific">Thalictrum thalictroides</name>
    <name type="common">Rue-anemone</name>
    <name type="synonym">Anemone thalictroides</name>
    <dbReference type="NCBI Taxonomy" id="46969"/>
    <lineage>
        <taxon>Eukaryota</taxon>
        <taxon>Viridiplantae</taxon>
        <taxon>Streptophyta</taxon>
        <taxon>Embryophyta</taxon>
        <taxon>Tracheophyta</taxon>
        <taxon>Spermatophyta</taxon>
        <taxon>Magnoliopsida</taxon>
        <taxon>Ranunculales</taxon>
        <taxon>Ranunculaceae</taxon>
        <taxon>Thalictroideae</taxon>
        <taxon>Thalictrum</taxon>
    </lineage>
</organism>